<proteinExistence type="predicted"/>
<dbReference type="OrthoDB" id="3762199at2"/>
<evidence type="ECO:0000313" key="2">
    <source>
        <dbReference type="Proteomes" id="UP000019277"/>
    </source>
</evidence>
<dbReference type="RefSeq" id="WP_035278482.1">
    <property type="nucleotide sequence ID" value="NZ_AYXG01000024.1"/>
</dbReference>
<dbReference type="EMBL" id="AYXG01000024">
    <property type="protein sequence ID" value="EWC64089.1"/>
    <property type="molecule type" value="Genomic_DNA"/>
</dbReference>
<reference evidence="1 2" key="1">
    <citation type="journal article" date="2014" name="Genome Announc.">
        <title>Draft Genome Sequence of the Antitrypanosomally Active Sponge-Associated Bacterium Actinokineospora sp. Strain EG49.</title>
        <authorList>
            <person name="Harjes J."/>
            <person name="Ryu T."/>
            <person name="Abdelmohsen U.R."/>
            <person name="Moitinho-Silva L."/>
            <person name="Horn H."/>
            <person name="Ravasi T."/>
            <person name="Hentschel U."/>
        </authorList>
    </citation>
    <scope>NUCLEOTIDE SEQUENCE [LARGE SCALE GENOMIC DNA]</scope>
    <source>
        <strain evidence="1 2">EG49</strain>
    </source>
</reference>
<protein>
    <submittedName>
        <fullName evidence="1">Uncharacterized protein</fullName>
    </submittedName>
</protein>
<name>W7JDM2_9PSEU</name>
<dbReference type="Proteomes" id="UP000019277">
    <property type="component" value="Unassembled WGS sequence"/>
</dbReference>
<keyword evidence="2" id="KW-1185">Reference proteome</keyword>
<gene>
    <name evidence="1" type="ORF">UO65_0616</name>
</gene>
<organism evidence="1 2">
    <name type="scientific">Actinokineospora spheciospongiae</name>
    <dbReference type="NCBI Taxonomy" id="909613"/>
    <lineage>
        <taxon>Bacteria</taxon>
        <taxon>Bacillati</taxon>
        <taxon>Actinomycetota</taxon>
        <taxon>Actinomycetes</taxon>
        <taxon>Pseudonocardiales</taxon>
        <taxon>Pseudonocardiaceae</taxon>
        <taxon>Actinokineospora</taxon>
    </lineage>
</organism>
<accession>W7JDM2</accession>
<dbReference type="STRING" id="909613.UO65_0616"/>
<evidence type="ECO:0000313" key="1">
    <source>
        <dbReference type="EMBL" id="EWC64089.1"/>
    </source>
</evidence>
<dbReference type="SUPFAM" id="SSF140453">
    <property type="entry name" value="EsxAB dimer-like"/>
    <property type="match status" value="1"/>
</dbReference>
<dbReference type="AlphaFoldDB" id="W7JDM2"/>
<comment type="caution">
    <text evidence="1">The sequence shown here is derived from an EMBL/GenBank/DDBJ whole genome shotgun (WGS) entry which is preliminary data.</text>
</comment>
<sequence length="340" mass="34912">MTDVTVELADLGGWAAQTGRASADCGAAQAYATGNIADADFGAILELITGDYAGLLTKVHDILGEDGSGLGLEQGALTSCAEAYRDADAQGRDRFVELGGTGVLHSSDDGVANGFDDVGSAQGKLTAPSASGATLPEVSFGWILDKVCDLIVWVGGPDPREYVTKWIAGDVRKASMQAAAWDCVAACVEAVEANLRSGAAAIAATWTGAAASASAGQMGKWGTALADQAAKMRVMSDHLTDMVDQAVKMAQCVVDIIKTVISVVSAGLSNASIPLYGQWKLIESVKEAITMVNNARKVITVFWNFLTLVIDSIKLCAATFTAESLPPAPAGAPVPAGAGR</sequence>
<dbReference type="InterPro" id="IPR036689">
    <property type="entry name" value="ESAT-6-like_sf"/>
</dbReference>